<gene>
    <name evidence="3" type="ORF">CDL15_Pgr009884</name>
    <name evidence="4" type="ORF">CRG98_002467</name>
</gene>
<dbReference type="EMBL" id="PGOL01000105">
    <property type="protein sequence ID" value="PKI76964.1"/>
    <property type="molecule type" value="Genomic_DNA"/>
</dbReference>
<dbReference type="Pfam" id="PF01190">
    <property type="entry name" value="Pollen_Ole_e_1"/>
    <property type="match status" value="1"/>
</dbReference>
<dbReference type="Proteomes" id="UP000197138">
    <property type="component" value="Unassembled WGS sequence"/>
</dbReference>
<name>A0A218WUP1_PUNGR</name>
<sequence>MDPMIRFLLLLLVGSSFPRRSLTLAAKPTKPALRTRTSQISVVGVVYCDVCQANTFSKYSYFLPGADVNIQCKLKVSAPKTAERIDFSVNRTTDNYGVYKLEIPSVDGIDCVDGAAIASMCGASLIGSSSPDCNVPGLRTTTNEVSVKSKQDNLCILSMDALSYRPPKKNTTLCGNQKQESADTLNSSKFFLPYFPPYRFPWPPIPQLPFHPVPPFPSIPFPFPPFPFPNSPPSLPFPFPTLPPFPPSPSLPSPTPPAPAFNLTDPRTWFPNIPFFSPPPPPPFDLKDPRTWLPHFPPYSPPRPENQKP</sequence>
<keyword evidence="6" id="KW-1185">Reference proteome</keyword>
<comment type="caution">
    <text evidence="3">The sequence shown here is derived from an EMBL/GenBank/DDBJ whole genome shotgun (WGS) entry which is preliminary data.</text>
</comment>
<dbReference type="PRINTS" id="PR01217">
    <property type="entry name" value="PRICHEXTENSN"/>
</dbReference>
<evidence type="ECO:0000313" key="5">
    <source>
        <dbReference type="Proteomes" id="UP000197138"/>
    </source>
</evidence>
<evidence type="ECO:0000256" key="1">
    <source>
        <dbReference type="SAM" id="MobiDB-lite"/>
    </source>
</evidence>
<dbReference type="AlphaFoldDB" id="A0A218WUP1"/>
<dbReference type="GeneID" id="116209852"/>
<accession>A0A218WUP1</accession>
<keyword evidence="2" id="KW-0732">Signal</keyword>
<reference evidence="3" key="2">
    <citation type="submission" date="2017-06" db="EMBL/GenBank/DDBJ databases">
        <title>The pomegranate genome and the genomics of punicalagin biosynthesis.</title>
        <authorList>
            <person name="Xu C."/>
        </authorList>
    </citation>
    <scope>NUCLEOTIDE SEQUENCE [LARGE SCALE GENOMIC DNA]</scope>
    <source>
        <tissue evidence="3">Fresh leaf</tissue>
    </source>
</reference>
<evidence type="ECO:0000313" key="3">
    <source>
        <dbReference type="EMBL" id="OWM76238.1"/>
    </source>
</evidence>
<proteinExistence type="predicted"/>
<evidence type="ECO:0000313" key="6">
    <source>
        <dbReference type="Proteomes" id="UP000233551"/>
    </source>
</evidence>
<evidence type="ECO:0000256" key="2">
    <source>
        <dbReference type="SAM" id="SignalP"/>
    </source>
</evidence>
<reference evidence="5" key="1">
    <citation type="journal article" date="2017" name="Plant J.">
        <title>The pomegranate (Punica granatum L.) genome and the genomics of punicalagin biosynthesis.</title>
        <authorList>
            <person name="Qin G."/>
            <person name="Xu C."/>
            <person name="Ming R."/>
            <person name="Tang H."/>
            <person name="Guyot R."/>
            <person name="Kramer E.M."/>
            <person name="Hu Y."/>
            <person name="Yi X."/>
            <person name="Qi Y."/>
            <person name="Xu X."/>
            <person name="Gao Z."/>
            <person name="Pan H."/>
            <person name="Jian J."/>
            <person name="Tian Y."/>
            <person name="Yue Z."/>
            <person name="Xu Y."/>
        </authorList>
    </citation>
    <scope>NUCLEOTIDE SEQUENCE [LARGE SCALE GENOMIC DNA]</scope>
    <source>
        <strain evidence="5">cv. Dabenzi</strain>
    </source>
</reference>
<dbReference type="Proteomes" id="UP000233551">
    <property type="component" value="Unassembled WGS sequence"/>
</dbReference>
<feature type="chain" id="PRO_5014071790" evidence="2">
    <location>
        <begin position="19"/>
        <end position="309"/>
    </location>
</feature>
<feature type="region of interest" description="Disordered" evidence="1">
    <location>
        <begin position="280"/>
        <end position="309"/>
    </location>
</feature>
<evidence type="ECO:0000313" key="4">
    <source>
        <dbReference type="EMBL" id="PKI76964.1"/>
    </source>
</evidence>
<feature type="compositionally biased region" description="Pro residues" evidence="1">
    <location>
        <begin position="295"/>
        <end position="309"/>
    </location>
</feature>
<feature type="signal peptide" evidence="2">
    <location>
        <begin position="1"/>
        <end position="18"/>
    </location>
</feature>
<dbReference type="PANTHER" id="PTHR46995">
    <property type="entry name" value="OS09G0508200 PROTEIN"/>
    <property type="match status" value="1"/>
</dbReference>
<organism evidence="3 5">
    <name type="scientific">Punica granatum</name>
    <name type="common">Pomegranate</name>
    <dbReference type="NCBI Taxonomy" id="22663"/>
    <lineage>
        <taxon>Eukaryota</taxon>
        <taxon>Viridiplantae</taxon>
        <taxon>Streptophyta</taxon>
        <taxon>Embryophyta</taxon>
        <taxon>Tracheophyta</taxon>
        <taxon>Spermatophyta</taxon>
        <taxon>Magnoliopsida</taxon>
        <taxon>eudicotyledons</taxon>
        <taxon>Gunneridae</taxon>
        <taxon>Pentapetalae</taxon>
        <taxon>rosids</taxon>
        <taxon>malvids</taxon>
        <taxon>Myrtales</taxon>
        <taxon>Lythraceae</taxon>
        <taxon>Punica</taxon>
    </lineage>
</organism>
<dbReference type="PANTHER" id="PTHR46995:SF6">
    <property type="entry name" value="POLLEN OLE E 1 ALLERGEN AND EXTENSIN FAMILY PROTEIN"/>
    <property type="match status" value="1"/>
</dbReference>
<dbReference type="EMBL" id="MTKT01003224">
    <property type="protein sequence ID" value="OWM76238.1"/>
    <property type="molecule type" value="Genomic_DNA"/>
</dbReference>
<protein>
    <submittedName>
        <fullName evidence="3">Uncharacterized protein</fullName>
    </submittedName>
</protein>
<dbReference type="OrthoDB" id="1588785at2759"/>
<reference evidence="4 6" key="3">
    <citation type="submission" date="2017-11" db="EMBL/GenBank/DDBJ databases">
        <title>De-novo sequencing of pomegranate (Punica granatum L.) genome.</title>
        <authorList>
            <person name="Akparov Z."/>
            <person name="Amiraslanov A."/>
            <person name="Hajiyeva S."/>
            <person name="Abbasov M."/>
            <person name="Kaur K."/>
            <person name="Hamwieh A."/>
            <person name="Solovyev V."/>
            <person name="Salamov A."/>
            <person name="Braich B."/>
            <person name="Kosarev P."/>
            <person name="Mahmoud A."/>
            <person name="Hajiyev E."/>
            <person name="Babayeva S."/>
            <person name="Izzatullayeva V."/>
            <person name="Mammadov A."/>
            <person name="Mammadov A."/>
            <person name="Sharifova S."/>
            <person name="Ojaghi J."/>
            <person name="Eynullazada K."/>
            <person name="Bayramov B."/>
            <person name="Abdulazimova A."/>
            <person name="Shahmuradov I."/>
        </authorList>
    </citation>
    <scope>NUCLEOTIDE SEQUENCE [LARGE SCALE GENOMIC DNA]</scope>
    <source>
        <strain evidence="4">AG2017</strain>
        <strain evidence="6">cv. AG2017</strain>
        <tissue evidence="4">Leaf</tissue>
    </source>
</reference>
<dbReference type="STRING" id="22663.A0A218WUP1"/>